<name>N0E1H7_9MICO</name>
<keyword evidence="3" id="KW-1185">Reference proteome</keyword>
<dbReference type="EMBL" id="CAIZ01000018">
    <property type="protein sequence ID" value="CCH68724.1"/>
    <property type="molecule type" value="Genomic_DNA"/>
</dbReference>
<dbReference type="STRING" id="1193181.BN10_1140021"/>
<dbReference type="CDD" id="cd02440">
    <property type="entry name" value="AdoMet_MTases"/>
    <property type="match status" value="1"/>
</dbReference>
<dbReference type="AlphaFoldDB" id="N0E1H7"/>
<organism evidence="2 3">
    <name type="scientific">Phycicoccus elongatus Lp2</name>
    <dbReference type="NCBI Taxonomy" id="1193181"/>
    <lineage>
        <taxon>Bacteria</taxon>
        <taxon>Bacillati</taxon>
        <taxon>Actinomycetota</taxon>
        <taxon>Actinomycetes</taxon>
        <taxon>Micrococcales</taxon>
        <taxon>Intrasporangiaceae</taxon>
        <taxon>Phycicoccus</taxon>
    </lineage>
</organism>
<reference evidence="2 3" key="1">
    <citation type="journal article" date="2013" name="ISME J.">
        <title>A metabolic model for members of the genus Tetrasphaera involved in enhanced biological phosphorus removal.</title>
        <authorList>
            <person name="Kristiansen R."/>
            <person name="Nguyen H.T.T."/>
            <person name="Saunders A.M."/>
            <person name="Nielsen J.L."/>
            <person name="Wimmer R."/>
            <person name="Le V.Q."/>
            <person name="McIlroy S.J."/>
            <person name="Petrovski S."/>
            <person name="Seviour R.J."/>
            <person name="Calteau A."/>
            <person name="Nielsen K.L."/>
            <person name="Nielsen P.H."/>
        </authorList>
    </citation>
    <scope>NUCLEOTIDE SEQUENCE [LARGE SCALE GENOMIC DNA]</scope>
    <source>
        <strain evidence="2 3">Lp2</strain>
    </source>
</reference>
<evidence type="ECO:0000256" key="1">
    <source>
        <dbReference type="SAM" id="MobiDB-lite"/>
    </source>
</evidence>
<dbReference type="InterPro" id="IPR029063">
    <property type="entry name" value="SAM-dependent_MTases_sf"/>
</dbReference>
<comment type="caution">
    <text evidence="2">The sequence shown here is derived from an EMBL/GenBank/DDBJ whole genome shotgun (WGS) entry which is preliminary data.</text>
</comment>
<accession>N0E1H7</accession>
<dbReference type="RefSeq" id="WP_010851623.1">
    <property type="nucleotide sequence ID" value="NZ_HF570956.1"/>
</dbReference>
<dbReference type="Proteomes" id="UP000013167">
    <property type="component" value="Unassembled WGS sequence"/>
</dbReference>
<dbReference type="Pfam" id="PF13578">
    <property type="entry name" value="Methyltransf_24"/>
    <property type="match status" value="1"/>
</dbReference>
<gene>
    <name evidence="2" type="ORF">BN10_1140021</name>
</gene>
<feature type="compositionally biased region" description="Low complexity" evidence="1">
    <location>
        <begin position="16"/>
        <end position="29"/>
    </location>
</feature>
<dbReference type="HOGENOM" id="CLU_077191_0_1_11"/>
<protein>
    <submittedName>
        <fullName evidence="2">Uncharacterized protein</fullName>
    </submittedName>
</protein>
<evidence type="ECO:0000313" key="2">
    <source>
        <dbReference type="EMBL" id="CCH68724.1"/>
    </source>
</evidence>
<evidence type="ECO:0000313" key="3">
    <source>
        <dbReference type="Proteomes" id="UP000013167"/>
    </source>
</evidence>
<proteinExistence type="predicted"/>
<dbReference type="SUPFAM" id="SSF53335">
    <property type="entry name" value="S-adenosyl-L-methionine-dependent methyltransferases"/>
    <property type="match status" value="1"/>
</dbReference>
<feature type="region of interest" description="Disordered" evidence="1">
    <location>
        <begin position="1"/>
        <end position="29"/>
    </location>
</feature>
<sequence>MGGLARIRSGIRRRLGGPTPNAAAPLTAPVMDDRLSEGAASEAGAMDAPDDIPWDTFVLPSSDAPRLLVDAANDLERTFFGNSGRPVHKWLHYLPVYDAHFSRLRDTEFRMLEIGVWKGGSLDMWRRYFGASATIVGIDVNPECAQVVDSPNVVRIGSQDDPDFLRAVDAEFGPFDLILDDGSHHGRHQRASFDVLFPQLADGGIYVIEDLHTSYWRDLYDGGYRRPGTAIEFLKDVMDDLHGWYHRHDTSTPARDWISGMHLYDSIVVLDKAAKAPPRNIEVHATHLSG</sequence>
<dbReference type="Gene3D" id="3.40.50.150">
    <property type="entry name" value="Vaccinia Virus protein VP39"/>
    <property type="match status" value="1"/>
</dbReference>
<dbReference type="eggNOG" id="COG3510">
    <property type="taxonomic scope" value="Bacteria"/>
</dbReference>